<feature type="region of interest" description="Disordered" evidence="1">
    <location>
        <begin position="1"/>
        <end position="59"/>
    </location>
</feature>
<evidence type="ECO:0000313" key="3">
    <source>
        <dbReference type="EMBL" id="KAG7548978.1"/>
    </source>
</evidence>
<dbReference type="PANTHER" id="PTHR12419">
    <property type="entry name" value="OTU DOMAIN CONTAINING PROTEIN"/>
    <property type="match status" value="1"/>
</dbReference>
<dbReference type="EMBL" id="JABELV010000056">
    <property type="protein sequence ID" value="KAG7548978.1"/>
    <property type="molecule type" value="Genomic_DNA"/>
</dbReference>
<feature type="region of interest" description="Disordered" evidence="1">
    <location>
        <begin position="175"/>
        <end position="225"/>
    </location>
</feature>
<feature type="compositionally biased region" description="Low complexity" evidence="1">
    <location>
        <begin position="205"/>
        <end position="215"/>
    </location>
</feature>
<feature type="compositionally biased region" description="Gly residues" evidence="1">
    <location>
        <begin position="444"/>
        <end position="453"/>
    </location>
</feature>
<dbReference type="Proteomes" id="UP000812966">
    <property type="component" value="Unassembled WGS sequence"/>
</dbReference>
<organism evidence="3 4">
    <name type="scientific">Filobasidium floriforme</name>
    <dbReference type="NCBI Taxonomy" id="5210"/>
    <lineage>
        <taxon>Eukaryota</taxon>
        <taxon>Fungi</taxon>
        <taxon>Dikarya</taxon>
        <taxon>Basidiomycota</taxon>
        <taxon>Agaricomycotina</taxon>
        <taxon>Tremellomycetes</taxon>
        <taxon>Filobasidiales</taxon>
        <taxon>Filobasidiaceae</taxon>
        <taxon>Filobasidium</taxon>
    </lineage>
</organism>
<feature type="region of interest" description="Disordered" evidence="1">
    <location>
        <begin position="532"/>
        <end position="561"/>
    </location>
</feature>
<feature type="compositionally biased region" description="Polar residues" evidence="1">
    <location>
        <begin position="535"/>
        <end position="544"/>
    </location>
</feature>
<dbReference type="InterPro" id="IPR038765">
    <property type="entry name" value="Papain-like_cys_pep_sf"/>
</dbReference>
<evidence type="ECO:0000313" key="4">
    <source>
        <dbReference type="Proteomes" id="UP000812966"/>
    </source>
</evidence>
<feature type="region of interest" description="Disordered" evidence="1">
    <location>
        <begin position="574"/>
        <end position="602"/>
    </location>
</feature>
<evidence type="ECO:0000256" key="1">
    <source>
        <dbReference type="SAM" id="MobiDB-lite"/>
    </source>
</evidence>
<feature type="region of interest" description="Disordered" evidence="1">
    <location>
        <begin position="338"/>
        <end position="517"/>
    </location>
</feature>
<feature type="domain" description="OTU" evidence="2">
    <location>
        <begin position="72"/>
        <end position="247"/>
    </location>
</feature>
<dbReference type="AlphaFoldDB" id="A0A8K0JL94"/>
<dbReference type="InterPro" id="IPR003323">
    <property type="entry name" value="OTU_dom"/>
</dbReference>
<dbReference type="GO" id="GO:0016579">
    <property type="term" value="P:protein deubiquitination"/>
    <property type="evidence" value="ECO:0007669"/>
    <property type="project" value="TreeGrafter"/>
</dbReference>
<name>A0A8K0JL94_9TREE</name>
<feature type="compositionally biased region" description="Gly residues" evidence="1">
    <location>
        <begin position="25"/>
        <end position="40"/>
    </location>
</feature>
<dbReference type="PROSITE" id="PS50802">
    <property type="entry name" value="OTU"/>
    <property type="match status" value="1"/>
</dbReference>
<evidence type="ECO:0000259" key="2">
    <source>
        <dbReference type="PROSITE" id="PS50802"/>
    </source>
</evidence>
<reference evidence="3" key="1">
    <citation type="submission" date="2020-04" db="EMBL/GenBank/DDBJ databases">
        <title>Analysis of mating type loci in Filobasidium floriforme.</title>
        <authorList>
            <person name="Nowrousian M."/>
        </authorList>
    </citation>
    <scope>NUCLEOTIDE SEQUENCE</scope>
    <source>
        <strain evidence="3">CBS 6242</strain>
    </source>
</reference>
<gene>
    <name evidence="3" type="ORF">FFLO_03183</name>
</gene>
<dbReference type="Gene3D" id="3.90.70.80">
    <property type="match status" value="1"/>
</dbReference>
<dbReference type="CDD" id="cd22756">
    <property type="entry name" value="OTU_OTUD3-like"/>
    <property type="match status" value="1"/>
</dbReference>
<dbReference type="GO" id="GO:0004843">
    <property type="term" value="F:cysteine-type deubiquitinase activity"/>
    <property type="evidence" value="ECO:0007669"/>
    <property type="project" value="TreeGrafter"/>
</dbReference>
<dbReference type="InterPro" id="IPR050704">
    <property type="entry name" value="Peptidase_C85-like"/>
</dbReference>
<dbReference type="PANTHER" id="PTHR12419:SF7">
    <property type="entry name" value="OTU DOMAIN-CONTAINING PROTEIN 3"/>
    <property type="match status" value="1"/>
</dbReference>
<accession>A0A8K0JL94</accession>
<protein>
    <recommendedName>
        <fullName evidence="2">OTU domain-containing protein</fullName>
    </recommendedName>
</protein>
<dbReference type="SUPFAM" id="SSF54001">
    <property type="entry name" value="Cysteine proteinases"/>
    <property type="match status" value="1"/>
</dbReference>
<feature type="compositionally biased region" description="Polar residues" evidence="1">
    <location>
        <begin position="423"/>
        <end position="434"/>
    </location>
</feature>
<comment type="caution">
    <text evidence="3">The sequence shown here is derived from an EMBL/GenBank/DDBJ whole genome shotgun (WGS) entry which is preliminary data.</text>
</comment>
<feature type="region of interest" description="Disordered" evidence="1">
    <location>
        <begin position="249"/>
        <end position="273"/>
    </location>
</feature>
<sequence length="614" mass="65280">MVSKKLSGAKSRKVRGGGDDHAASAGGGGKKGKITGGGGARQTRRQAHRLLDPSDPETTERMLNTTLKRMGLYASKTVGDGNCMFRALSDQVWGNDNRHLALRQEICDYMEAHPKNFEGFVDTERPFDHYLSVMRQRGTYGGHMELTAFARCKGRAVKVIMPEYVYIILPRDESPTPLEDSSKNTLRALPHGTSAADLGGGGTSSAGASSSSSSAVPVEGQEEDGGGTGMVYVSYHIFEHYSSVRNLAGPHKGPPRIKETTLPSEEPAPHAESSIMDPALEESVKFVLRSLPPDHGVSEDDIRRRLQRGDAWETVVDDLVAEVGAEEEDVEVDAVETKLDKEDEAPGWRVDAAPGSHLTWRDNDESAPSPTGSHAACTPTGSTDGRKIKAMGRPRLEGRAARTRRVAGSAVSGPAQDDDDGYETSSLDSFGASQGSRTGSTISLGGGSDGSGSTGSTCPLGDVATSTSTALPSVPSPARPTHGRKRQLTSVSANDQSSRRITRSRNGGTLPGSPARKTFSVLGKNMAKVRDAAVTPNSEGSNAEDQVLRGKAKREARKRRAEIGRRERIEAEAWGLGADEPAQDGQGEGRRTRGGAAKKEEGEGAIKGIKELYI</sequence>
<feature type="compositionally biased region" description="Basic and acidic residues" evidence="1">
    <location>
        <begin position="587"/>
        <end position="602"/>
    </location>
</feature>
<dbReference type="Pfam" id="PF02338">
    <property type="entry name" value="OTU"/>
    <property type="match status" value="1"/>
</dbReference>
<feature type="compositionally biased region" description="Basic residues" evidence="1">
    <location>
        <begin position="550"/>
        <end position="560"/>
    </location>
</feature>
<proteinExistence type="predicted"/>
<keyword evidence="4" id="KW-1185">Reference proteome</keyword>